<dbReference type="Pfam" id="PF13487">
    <property type="entry name" value="HD_5"/>
    <property type="match status" value="1"/>
</dbReference>
<proteinExistence type="predicted"/>
<sequence>MAKSKKIKIPVEKLLVGFVVDIELPWTKHPFLFSKFKITSKTDIQVIKQLGLREVTVFPEQSDIKVAHESQSASNEQSTSDSESVTQDRWREKKTKLENADKYRKRRSSVAKKYKEQAAKVRKLTHELKTEPANAIRDAAGLVDGLAGEFESQGEILTNLVNLGTGSHTMYNHSINVTILSLSLAAARGIQGDELRHLARGALLHDVGKVELPGPIVNKKSKLNKAEMGVYRQHAPVGRKLCELVEGMPQNVLKIIELHHEFVDGTGFPNQLKGDEIPDLVKIVSIANTYDNLCNPSNPEYALTPKIALATMYSKFKDKLDNELVQTFISTLGIFPPGSVVSLNDGSIGLVVSVDPQDMLRPEILVYNPDIPPLQALIINLQEHQDLKIENVLKPGEYPKRVYEYLGIEDRIGFMTSQK</sequence>
<dbReference type="SUPFAM" id="SSF109604">
    <property type="entry name" value="HD-domain/PDEase-like"/>
    <property type="match status" value="1"/>
</dbReference>
<evidence type="ECO:0000313" key="3">
    <source>
        <dbReference type="EMBL" id="MET1255866.1"/>
    </source>
</evidence>
<evidence type="ECO:0000256" key="1">
    <source>
        <dbReference type="SAM" id="MobiDB-lite"/>
    </source>
</evidence>
<feature type="compositionally biased region" description="Basic and acidic residues" evidence="1">
    <location>
        <begin position="86"/>
        <end position="102"/>
    </location>
</feature>
<dbReference type="Pfam" id="PF11871">
    <property type="entry name" value="DUF3391"/>
    <property type="match status" value="1"/>
</dbReference>
<dbReference type="SMART" id="SM00471">
    <property type="entry name" value="HDc"/>
    <property type="match status" value="1"/>
</dbReference>
<dbReference type="Gene3D" id="1.10.3210.10">
    <property type="entry name" value="Hypothetical protein af1432"/>
    <property type="match status" value="1"/>
</dbReference>
<evidence type="ECO:0000259" key="2">
    <source>
        <dbReference type="PROSITE" id="PS51832"/>
    </source>
</evidence>
<name>A0ABV2BVD1_9GAMM</name>
<dbReference type="Proteomes" id="UP001548189">
    <property type="component" value="Unassembled WGS sequence"/>
</dbReference>
<gene>
    <name evidence="3" type="ORF">ABVT43_12070</name>
</gene>
<dbReference type="InterPro" id="IPR006675">
    <property type="entry name" value="HDIG_dom"/>
</dbReference>
<comment type="caution">
    <text evidence="3">The sequence shown here is derived from an EMBL/GenBank/DDBJ whole genome shotgun (WGS) entry which is preliminary data.</text>
</comment>
<dbReference type="EMBL" id="JBEVCJ010000014">
    <property type="protein sequence ID" value="MET1255866.1"/>
    <property type="molecule type" value="Genomic_DNA"/>
</dbReference>
<feature type="compositionally biased region" description="Polar residues" evidence="1">
    <location>
        <begin position="69"/>
        <end position="85"/>
    </location>
</feature>
<dbReference type="InterPro" id="IPR003607">
    <property type="entry name" value="HD/PDEase_dom"/>
</dbReference>
<dbReference type="PROSITE" id="PS51832">
    <property type="entry name" value="HD_GYP"/>
    <property type="match status" value="1"/>
</dbReference>
<protein>
    <submittedName>
        <fullName evidence="3">HD domain-containing phosphohydrolase</fullName>
    </submittedName>
</protein>
<evidence type="ECO:0000313" key="4">
    <source>
        <dbReference type="Proteomes" id="UP001548189"/>
    </source>
</evidence>
<keyword evidence="4" id="KW-1185">Reference proteome</keyword>
<dbReference type="InterPro" id="IPR021812">
    <property type="entry name" value="DUF3391"/>
</dbReference>
<dbReference type="NCBIfam" id="TIGR00277">
    <property type="entry name" value="HDIG"/>
    <property type="match status" value="1"/>
</dbReference>
<dbReference type="CDD" id="cd00077">
    <property type="entry name" value="HDc"/>
    <property type="match status" value="1"/>
</dbReference>
<organism evidence="3 4">
    <name type="scientific">Aliikangiella maris</name>
    <dbReference type="NCBI Taxonomy" id="3162458"/>
    <lineage>
        <taxon>Bacteria</taxon>
        <taxon>Pseudomonadati</taxon>
        <taxon>Pseudomonadota</taxon>
        <taxon>Gammaproteobacteria</taxon>
        <taxon>Oceanospirillales</taxon>
        <taxon>Pleioneaceae</taxon>
        <taxon>Aliikangiella</taxon>
    </lineage>
</organism>
<dbReference type="PANTHER" id="PTHR43155:SF2">
    <property type="entry name" value="CYCLIC DI-GMP PHOSPHODIESTERASE PA4108"/>
    <property type="match status" value="1"/>
</dbReference>
<accession>A0ABV2BVD1</accession>
<dbReference type="RefSeq" id="WP_353896452.1">
    <property type="nucleotide sequence ID" value="NZ_JBEVCJ010000014.1"/>
</dbReference>
<dbReference type="InterPro" id="IPR037522">
    <property type="entry name" value="HD_GYP_dom"/>
</dbReference>
<dbReference type="PANTHER" id="PTHR43155">
    <property type="entry name" value="CYCLIC DI-GMP PHOSPHODIESTERASE PA4108-RELATED"/>
    <property type="match status" value="1"/>
</dbReference>
<reference evidence="3 4" key="1">
    <citation type="submission" date="2024-06" db="EMBL/GenBank/DDBJ databases">
        <authorList>
            <person name="Li F."/>
        </authorList>
    </citation>
    <scope>NUCLEOTIDE SEQUENCE [LARGE SCALE GENOMIC DNA]</scope>
    <source>
        <strain evidence="3 4">GXAS 311</strain>
    </source>
</reference>
<feature type="domain" description="HD-GYP" evidence="2">
    <location>
        <begin position="149"/>
        <end position="344"/>
    </location>
</feature>
<feature type="region of interest" description="Disordered" evidence="1">
    <location>
        <begin position="67"/>
        <end position="111"/>
    </location>
</feature>